<feature type="compositionally biased region" description="Low complexity" evidence="1">
    <location>
        <begin position="136"/>
        <end position="152"/>
    </location>
</feature>
<protein>
    <submittedName>
        <fullName evidence="2">Uncharacterized protein</fullName>
    </submittedName>
</protein>
<feature type="compositionally biased region" description="Polar residues" evidence="1">
    <location>
        <begin position="266"/>
        <end position="275"/>
    </location>
</feature>
<feature type="compositionally biased region" description="Basic and acidic residues" evidence="1">
    <location>
        <begin position="196"/>
        <end position="207"/>
    </location>
</feature>
<gene>
    <name evidence="2" type="ORF">BFW01_g1141</name>
</gene>
<feature type="compositionally biased region" description="Low complexity" evidence="1">
    <location>
        <begin position="282"/>
        <end position="293"/>
    </location>
</feature>
<feature type="compositionally biased region" description="Pro residues" evidence="1">
    <location>
        <begin position="229"/>
        <end position="251"/>
    </location>
</feature>
<feature type="region of interest" description="Disordered" evidence="1">
    <location>
        <begin position="618"/>
        <end position="669"/>
    </location>
</feature>
<sequence length="669" mass="74985">MCIIEQRTYIQPDGKKETYDHVKSRCELAGTGKSCRKITYEERTMQGAGHSRHSPRIRYADESSSPATESLPPTPVNGATFVEVTPTTGGFGSHPSPKHRKTGSLGQIVFNLGGSRKEKEKQKGKPKTTTKHYYGSSAVSEATSASSTRSYSPAPPSPTHEQNLSPTYQYSHRRSHSATMPSKPSMAYATTARAARRPDSRGREEVHLLSPQTHADLQLVTPLTQADPPRGPPGPPRPPAPPAHADPPSPDEPSRRRSRRPPPIVTQPSTSSSYRPTAAASRPPNNRPQDPNQGAAQSANDREFAEKLSASLNNLRVNTGNSQHEETDDERQARIERERATGREQLRRERQADEFWAQYHRDRQERREEGRKMNEQSRPADDWEARLEEGRRRVEQEHRNRQQETRHDPSVDAAAPADSSGDEDWEAQLEEGRRRLAELRRTEETATSNAHAANRERRPSQSSVNDPLRRRNTTGGSHGQRHRSPRVPLDSSSTSRSNSSANATASSSIGADTTADREAIERNRLLSFEREQMARERQGADVMLASQIADAQADIQRAEARIAARRDREQRERMVEGNYGAFAYDGVNSYAPQPNDFYNPRLGMGMGTLRHENRRLPPMTHQGGPPLGEPGWERGQRVIHEARGGGGRRSRRSSVSYHQYPAYRWDDQR</sequence>
<organism evidence="2 3">
    <name type="scientific">Lasiodiplodia theobromae</name>
    <dbReference type="NCBI Taxonomy" id="45133"/>
    <lineage>
        <taxon>Eukaryota</taxon>
        <taxon>Fungi</taxon>
        <taxon>Dikarya</taxon>
        <taxon>Ascomycota</taxon>
        <taxon>Pezizomycotina</taxon>
        <taxon>Dothideomycetes</taxon>
        <taxon>Dothideomycetes incertae sedis</taxon>
        <taxon>Botryosphaeriales</taxon>
        <taxon>Botryosphaeriaceae</taxon>
        <taxon>Lasiodiplodia</taxon>
    </lineage>
</organism>
<feature type="compositionally biased region" description="Acidic residues" evidence="1">
    <location>
        <begin position="420"/>
        <end position="429"/>
    </location>
</feature>
<feature type="compositionally biased region" description="Basic and acidic residues" evidence="1">
    <location>
        <begin position="330"/>
        <end position="410"/>
    </location>
</feature>
<reference evidence="2" key="1">
    <citation type="submission" date="2016-08" db="EMBL/GenBank/DDBJ databases">
        <authorList>
            <person name="Yan J."/>
        </authorList>
    </citation>
    <scope>NUCLEOTIDE SEQUENCE</scope>
    <source>
        <strain evidence="2">CSS-01s</strain>
    </source>
</reference>
<dbReference type="AlphaFoldDB" id="A0A8H7MC02"/>
<comment type="caution">
    <text evidence="2">The sequence shown here is derived from an EMBL/GenBank/DDBJ whole genome shotgun (WGS) entry which is preliminary data.</text>
</comment>
<dbReference type="EMBL" id="MDYX01000040">
    <property type="protein sequence ID" value="KAF9630579.1"/>
    <property type="molecule type" value="Genomic_DNA"/>
</dbReference>
<feature type="compositionally biased region" description="Basic and acidic residues" evidence="1">
    <location>
        <begin position="631"/>
        <end position="643"/>
    </location>
</feature>
<proteinExistence type="predicted"/>
<reference evidence="2" key="2">
    <citation type="journal article" date="2018" name="DNA Res.">
        <title>Comparative genome and transcriptome analyses reveal adaptations to opportunistic infections in woody plant degrading pathogens of Botryosphaeriaceae.</title>
        <authorList>
            <person name="Yan J.Y."/>
            <person name="Zhao W.S."/>
            <person name="Chen Z."/>
            <person name="Xing Q.K."/>
            <person name="Zhang W."/>
            <person name="Chethana K.W.T."/>
            <person name="Xue M.F."/>
            <person name="Xu J.P."/>
            <person name="Phillips A.J.L."/>
            <person name="Wang Y."/>
            <person name="Liu J.H."/>
            <person name="Liu M."/>
            <person name="Zhou Y."/>
            <person name="Jayawardena R.S."/>
            <person name="Manawasinghe I.S."/>
            <person name="Huang J.B."/>
            <person name="Qiao G.H."/>
            <person name="Fu C.Y."/>
            <person name="Guo F.F."/>
            <person name="Dissanayake A.J."/>
            <person name="Peng Y.L."/>
            <person name="Hyde K.D."/>
            <person name="Li X.H."/>
        </authorList>
    </citation>
    <scope>NUCLEOTIDE SEQUENCE</scope>
    <source>
        <strain evidence="2">CSS-01s</strain>
    </source>
</reference>
<evidence type="ECO:0000313" key="2">
    <source>
        <dbReference type="EMBL" id="KAF9630579.1"/>
    </source>
</evidence>
<name>A0A8H7MC02_9PEZI</name>
<feature type="region of interest" description="Disordered" evidence="1">
    <location>
        <begin position="44"/>
        <end position="516"/>
    </location>
</feature>
<evidence type="ECO:0000313" key="3">
    <source>
        <dbReference type="Proteomes" id="UP000627934"/>
    </source>
</evidence>
<accession>A0A8H7MC02</accession>
<feature type="compositionally biased region" description="Basic and acidic residues" evidence="1">
    <location>
        <begin position="430"/>
        <end position="444"/>
    </location>
</feature>
<feature type="compositionally biased region" description="Polar residues" evidence="1">
    <location>
        <begin position="160"/>
        <end position="170"/>
    </location>
</feature>
<feature type="compositionally biased region" description="Polar residues" evidence="1">
    <location>
        <begin position="310"/>
        <end position="322"/>
    </location>
</feature>
<dbReference type="Proteomes" id="UP000627934">
    <property type="component" value="Unassembled WGS sequence"/>
</dbReference>
<evidence type="ECO:0000256" key="1">
    <source>
        <dbReference type="SAM" id="MobiDB-lite"/>
    </source>
</evidence>
<feature type="compositionally biased region" description="Low complexity" evidence="1">
    <location>
        <begin position="491"/>
        <end position="508"/>
    </location>
</feature>